<dbReference type="OrthoDB" id="5570127at2759"/>
<dbReference type="InterPro" id="IPR011009">
    <property type="entry name" value="Kinase-like_dom_sf"/>
</dbReference>
<evidence type="ECO:0000313" key="8">
    <source>
        <dbReference type="Proteomes" id="UP000631114"/>
    </source>
</evidence>
<dbReference type="EMBL" id="JADFTS010000001">
    <property type="protein sequence ID" value="KAF9625147.1"/>
    <property type="molecule type" value="Genomic_DNA"/>
</dbReference>
<keyword evidence="8" id="KW-1185">Reference proteome</keyword>
<dbReference type="PANTHER" id="PTHR21433:SF0">
    <property type="entry name" value="TRANSMEMBRANE PROTEIN 120 HOMOLOG"/>
    <property type="match status" value="1"/>
</dbReference>
<comment type="caution">
    <text evidence="7">The sequence shown here is derived from an EMBL/GenBank/DDBJ whole genome shotgun (WGS) entry which is preliminary data.</text>
</comment>
<reference evidence="7 8" key="1">
    <citation type="submission" date="2020-10" db="EMBL/GenBank/DDBJ databases">
        <title>The Coptis chinensis genome and diversification of protoberbering-type alkaloids.</title>
        <authorList>
            <person name="Wang B."/>
            <person name="Shu S."/>
            <person name="Song C."/>
            <person name="Liu Y."/>
        </authorList>
    </citation>
    <scope>NUCLEOTIDE SEQUENCE [LARGE SCALE GENOMIC DNA]</scope>
    <source>
        <strain evidence="7">HL-2020</strain>
        <tissue evidence="7">Leaf</tissue>
    </source>
</reference>
<keyword evidence="5 6" id="KW-0472">Membrane</keyword>
<dbReference type="InterPro" id="IPR012926">
    <property type="entry name" value="TMEM120A/B"/>
</dbReference>
<accession>A0A835MD11</accession>
<evidence type="ECO:0000256" key="3">
    <source>
        <dbReference type="ARBA" id="ARBA00022692"/>
    </source>
</evidence>
<evidence type="ECO:0000256" key="1">
    <source>
        <dbReference type="ARBA" id="ARBA00004141"/>
    </source>
</evidence>
<evidence type="ECO:0008006" key="9">
    <source>
        <dbReference type="Google" id="ProtNLM"/>
    </source>
</evidence>
<comment type="similarity">
    <text evidence="2">Belongs to the TMEM120 family.</text>
</comment>
<gene>
    <name evidence="7" type="ORF">IFM89_019361</name>
</gene>
<evidence type="ECO:0000256" key="6">
    <source>
        <dbReference type="SAM" id="Phobius"/>
    </source>
</evidence>
<comment type="subcellular location">
    <subcellularLocation>
        <location evidence="1">Membrane</location>
        <topology evidence="1">Multi-pass membrane protein</topology>
    </subcellularLocation>
</comment>
<name>A0A835MD11_9MAGN</name>
<evidence type="ECO:0000256" key="4">
    <source>
        <dbReference type="ARBA" id="ARBA00022989"/>
    </source>
</evidence>
<dbReference type="Proteomes" id="UP000631114">
    <property type="component" value="Unassembled WGS sequence"/>
</dbReference>
<dbReference type="PANTHER" id="PTHR21433">
    <property type="entry name" value="TRANSMEMBRANE PROTEIN INDUCED BY TUMOR NECROSIS FACTOR ALPHA"/>
    <property type="match status" value="1"/>
</dbReference>
<evidence type="ECO:0000313" key="7">
    <source>
        <dbReference type="EMBL" id="KAF9625147.1"/>
    </source>
</evidence>
<dbReference type="GO" id="GO:0016020">
    <property type="term" value="C:membrane"/>
    <property type="evidence" value="ECO:0007669"/>
    <property type="project" value="UniProtKB-SubCell"/>
</dbReference>
<dbReference type="AlphaFoldDB" id="A0A835MD11"/>
<evidence type="ECO:0000256" key="5">
    <source>
        <dbReference type="ARBA" id="ARBA00023136"/>
    </source>
</evidence>
<dbReference type="Pfam" id="PF07851">
    <property type="entry name" value="TMEM120A-B"/>
    <property type="match status" value="1"/>
</dbReference>
<keyword evidence="4 6" id="KW-1133">Transmembrane helix</keyword>
<keyword evidence="3 6" id="KW-0812">Transmembrane</keyword>
<feature type="transmembrane region" description="Helical" evidence="6">
    <location>
        <begin position="202"/>
        <end position="227"/>
    </location>
</feature>
<protein>
    <recommendedName>
        <fullName evidence="9">Protein FAR1-RELATED SEQUENCE</fullName>
    </recommendedName>
</protein>
<sequence length="349" mass="39627">MVSGYSSILSQCDYLLQVFLDGYILQKIPVTAFDANGMVESSEPVPFRLTRNMQTFFSHFRVEGLIVSAMCAAGQALVPTKQCEHMWYHLAMFFCDELLYWSWRRPSGLSTFPNGVGCNMNPSDFKHKITNNVECSISRIKGMAPQCYLKEAKRMDVVWGETAGVEGQLWFFCPILFILQGFEAYIGLLQLKTTLVGVVSEWQVVVCGILLVVMVVGNFANTVQTLMSKSRVKAKMKTKSCFSTELEKMIVPFFMYEDSDFVDVSSMGEGENVEIHENSDRDSDGCEASRVFEADKATFYSMRFKTIEEAFAIYNQYAKLVGFSIRKEFYWGTHTSTCTRSELHVLKTI</sequence>
<dbReference type="SUPFAM" id="SSF56112">
    <property type="entry name" value="Protein kinase-like (PK-like)"/>
    <property type="match status" value="1"/>
</dbReference>
<feature type="transmembrane region" description="Helical" evidence="6">
    <location>
        <begin position="169"/>
        <end position="190"/>
    </location>
</feature>
<proteinExistence type="inferred from homology"/>
<evidence type="ECO:0000256" key="2">
    <source>
        <dbReference type="ARBA" id="ARBA00009700"/>
    </source>
</evidence>
<organism evidence="7 8">
    <name type="scientific">Coptis chinensis</name>
    <dbReference type="NCBI Taxonomy" id="261450"/>
    <lineage>
        <taxon>Eukaryota</taxon>
        <taxon>Viridiplantae</taxon>
        <taxon>Streptophyta</taxon>
        <taxon>Embryophyta</taxon>
        <taxon>Tracheophyta</taxon>
        <taxon>Spermatophyta</taxon>
        <taxon>Magnoliopsida</taxon>
        <taxon>Ranunculales</taxon>
        <taxon>Ranunculaceae</taxon>
        <taxon>Coptidoideae</taxon>
        <taxon>Coptis</taxon>
    </lineage>
</organism>